<name>A0ABS2XN09_POLSP</name>
<keyword evidence="2" id="KW-1185">Reference proteome</keyword>
<sequence>MYETGKTAQVAAEMRNYNLAILGINESRWTGSGQRRLATGELLLFSEHEEEDAPHTQGVALMLSKTAQGALVGRIVTASFRTKKRRINVDFIQCYVPMNDSEEEDKEDFYNRLLTIVQDRPGRNVIIIMGDFNAKIGSDNRVYEEVMGQSLEWSSPLYVNFIDYEKSFISVDRQTLWKLLRHYSVPEKIMNIDAGKGSTVAETSACLGLNIHRGKSKIAKVTWRTIVTTMKKIQTFINTCLRRILRIRWPDRISNEQLWQRTRQQPAEEEILQRRWRWIGYTLCKPASSTTRQALTWNPQGKRKRGRPRNTWRRDLEADMKRTGHTWGQLERLAQDRDGWRVFVGGLCPRRGNRRK</sequence>
<comment type="caution">
    <text evidence="1">The sequence shown here is derived from an EMBL/GenBank/DDBJ whole genome shotgun (WGS) entry which is preliminary data.</text>
</comment>
<proteinExistence type="predicted"/>
<dbReference type="Gene3D" id="3.60.10.10">
    <property type="entry name" value="Endonuclease/exonuclease/phosphatase"/>
    <property type="match status" value="1"/>
</dbReference>
<gene>
    <name evidence="1" type="primary">Cfdp2_4</name>
    <name evidence="1" type="ORF">GTO93_0017904</name>
</gene>
<feature type="non-terminal residue" evidence="1">
    <location>
        <position position="1"/>
    </location>
</feature>
<accession>A0ABS2XN09</accession>
<dbReference type="EMBL" id="JAAWVQ010052858">
    <property type="protein sequence ID" value="MBN3275678.1"/>
    <property type="molecule type" value="Genomic_DNA"/>
</dbReference>
<dbReference type="CDD" id="cd09076">
    <property type="entry name" value="L1-EN"/>
    <property type="match status" value="1"/>
</dbReference>
<reference evidence="1" key="1">
    <citation type="journal article" date="2021" name="Cell">
        <title>Tracing the genetic footprints of vertebrate landing in non-teleost ray-finned fishes.</title>
        <authorList>
            <person name="Bi X."/>
            <person name="Wang K."/>
            <person name="Yang L."/>
            <person name="Pan H."/>
            <person name="Jiang H."/>
            <person name="Wei Q."/>
            <person name="Fang M."/>
            <person name="Yu H."/>
            <person name="Zhu C."/>
            <person name="Cai Y."/>
            <person name="He Y."/>
            <person name="Gan X."/>
            <person name="Zeng H."/>
            <person name="Yu D."/>
            <person name="Zhu Y."/>
            <person name="Jiang H."/>
            <person name="Qiu Q."/>
            <person name="Yang H."/>
            <person name="Zhang Y.E."/>
            <person name="Wang W."/>
            <person name="Zhu M."/>
            <person name="He S."/>
            <person name="Zhang G."/>
        </authorList>
    </citation>
    <scope>NUCLEOTIDE SEQUENCE</scope>
    <source>
        <strain evidence="1">Pddl_001</strain>
    </source>
</reference>
<dbReference type="Proteomes" id="UP001166093">
    <property type="component" value="Unassembled WGS sequence"/>
</dbReference>
<evidence type="ECO:0000313" key="1">
    <source>
        <dbReference type="EMBL" id="MBN3275678.1"/>
    </source>
</evidence>
<feature type="non-terminal residue" evidence="1">
    <location>
        <position position="356"/>
    </location>
</feature>
<organism evidence="1 2">
    <name type="scientific">Polyodon spathula</name>
    <name type="common">North American paddlefish</name>
    <name type="synonym">Squalus spathula</name>
    <dbReference type="NCBI Taxonomy" id="7913"/>
    <lineage>
        <taxon>Eukaryota</taxon>
        <taxon>Metazoa</taxon>
        <taxon>Chordata</taxon>
        <taxon>Craniata</taxon>
        <taxon>Vertebrata</taxon>
        <taxon>Euteleostomi</taxon>
        <taxon>Actinopterygii</taxon>
        <taxon>Chondrostei</taxon>
        <taxon>Acipenseriformes</taxon>
        <taxon>Polyodontidae</taxon>
        <taxon>Polyodon</taxon>
    </lineage>
</organism>
<evidence type="ECO:0000313" key="2">
    <source>
        <dbReference type="Proteomes" id="UP001166093"/>
    </source>
</evidence>
<dbReference type="SUPFAM" id="SSF56219">
    <property type="entry name" value="DNase I-like"/>
    <property type="match status" value="1"/>
</dbReference>
<dbReference type="PANTHER" id="PTHR47027">
    <property type="entry name" value="REVERSE TRANSCRIPTASE DOMAIN-CONTAINING PROTEIN"/>
    <property type="match status" value="1"/>
</dbReference>
<dbReference type="InterPro" id="IPR036691">
    <property type="entry name" value="Endo/exonu/phosph_ase_sf"/>
</dbReference>
<dbReference type="PANTHER" id="PTHR47027:SF20">
    <property type="entry name" value="REVERSE TRANSCRIPTASE-LIKE PROTEIN WITH RNA-DIRECTED DNA POLYMERASE DOMAIN"/>
    <property type="match status" value="1"/>
</dbReference>
<protein>
    <submittedName>
        <fullName evidence="1">CFDP2 protein</fullName>
    </submittedName>
</protein>